<dbReference type="EMBL" id="KK915011">
    <property type="protein sequence ID" value="KDP24954.1"/>
    <property type="molecule type" value="Genomic_DNA"/>
</dbReference>
<gene>
    <name evidence="2" type="ORF">JCGZ_24305</name>
</gene>
<proteinExistence type="predicted"/>
<dbReference type="Proteomes" id="UP000027138">
    <property type="component" value="Unassembled WGS sequence"/>
</dbReference>
<evidence type="ECO:0000313" key="3">
    <source>
        <dbReference type="Proteomes" id="UP000027138"/>
    </source>
</evidence>
<feature type="transmembrane region" description="Helical" evidence="1">
    <location>
        <begin position="29"/>
        <end position="48"/>
    </location>
</feature>
<accession>A0A067JZG9</accession>
<evidence type="ECO:0000313" key="2">
    <source>
        <dbReference type="EMBL" id="KDP24954.1"/>
    </source>
</evidence>
<keyword evidence="1" id="KW-0812">Transmembrane</keyword>
<sequence>MRMSDRGTAVLNGTARACFLLTCKTKDGGVPGMGVLLSTVWACFSLFLKLKNFLADSTGVLPGTPGECLSLTLNEFSPFLKHGRVDRHGAGVLSSTSQANSSSKAHGGVVGRAWAC</sequence>
<keyword evidence="1" id="KW-0472">Membrane</keyword>
<keyword evidence="1" id="KW-1133">Transmembrane helix</keyword>
<dbReference type="AlphaFoldDB" id="A0A067JZG9"/>
<reference evidence="2 3" key="1">
    <citation type="journal article" date="2014" name="PLoS ONE">
        <title>Global Analysis of Gene Expression Profiles in Physic Nut (Jatropha curcas L.) Seedlings Exposed to Salt Stress.</title>
        <authorList>
            <person name="Zhang L."/>
            <person name="Zhang C."/>
            <person name="Wu P."/>
            <person name="Chen Y."/>
            <person name="Li M."/>
            <person name="Jiang H."/>
            <person name="Wu G."/>
        </authorList>
    </citation>
    <scope>NUCLEOTIDE SEQUENCE [LARGE SCALE GENOMIC DNA]</scope>
    <source>
        <strain evidence="3">cv. GZQX0401</strain>
        <tissue evidence="2">Young leaves</tissue>
    </source>
</reference>
<protein>
    <submittedName>
        <fullName evidence="2">Uncharacterized protein</fullName>
    </submittedName>
</protein>
<keyword evidence="3" id="KW-1185">Reference proteome</keyword>
<evidence type="ECO:0000256" key="1">
    <source>
        <dbReference type="SAM" id="Phobius"/>
    </source>
</evidence>
<organism evidence="2 3">
    <name type="scientific">Jatropha curcas</name>
    <name type="common">Barbados nut</name>
    <dbReference type="NCBI Taxonomy" id="180498"/>
    <lineage>
        <taxon>Eukaryota</taxon>
        <taxon>Viridiplantae</taxon>
        <taxon>Streptophyta</taxon>
        <taxon>Embryophyta</taxon>
        <taxon>Tracheophyta</taxon>
        <taxon>Spermatophyta</taxon>
        <taxon>Magnoliopsida</taxon>
        <taxon>eudicotyledons</taxon>
        <taxon>Gunneridae</taxon>
        <taxon>Pentapetalae</taxon>
        <taxon>rosids</taxon>
        <taxon>fabids</taxon>
        <taxon>Malpighiales</taxon>
        <taxon>Euphorbiaceae</taxon>
        <taxon>Crotonoideae</taxon>
        <taxon>Jatropheae</taxon>
        <taxon>Jatropha</taxon>
    </lineage>
</organism>
<name>A0A067JZG9_JATCU</name>